<keyword evidence="4" id="KW-1185">Reference proteome</keyword>
<dbReference type="PANTHER" id="PTHR30336">
    <property type="entry name" value="INNER MEMBRANE PROTEIN, PROBABLE PERMEASE"/>
    <property type="match status" value="1"/>
</dbReference>
<evidence type="ECO:0000256" key="1">
    <source>
        <dbReference type="SAM" id="Phobius"/>
    </source>
</evidence>
<evidence type="ECO:0000259" key="2">
    <source>
        <dbReference type="Pfam" id="PF02698"/>
    </source>
</evidence>
<dbReference type="EMBL" id="JBHUHV010000004">
    <property type="protein sequence ID" value="MFD2065616.1"/>
    <property type="molecule type" value="Genomic_DNA"/>
</dbReference>
<gene>
    <name evidence="3" type="ORF">ACFSKU_01865</name>
</gene>
<organism evidence="3 4">
    <name type="scientific">Pontibacter silvestris</name>
    <dbReference type="NCBI Taxonomy" id="2305183"/>
    <lineage>
        <taxon>Bacteria</taxon>
        <taxon>Pseudomonadati</taxon>
        <taxon>Bacteroidota</taxon>
        <taxon>Cytophagia</taxon>
        <taxon>Cytophagales</taxon>
        <taxon>Hymenobacteraceae</taxon>
        <taxon>Pontibacter</taxon>
    </lineage>
</organism>
<accession>A0ABW4WTT0</accession>
<dbReference type="InterPro" id="IPR003848">
    <property type="entry name" value="DUF218"/>
</dbReference>
<dbReference type="InterPro" id="IPR014729">
    <property type="entry name" value="Rossmann-like_a/b/a_fold"/>
</dbReference>
<reference evidence="4" key="1">
    <citation type="journal article" date="2019" name="Int. J. Syst. Evol. Microbiol.">
        <title>The Global Catalogue of Microorganisms (GCM) 10K type strain sequencing project: providing services to taxonomists for standard genome sequencing and annotation.</title>
        <authorList>
            <consortium name="The Broad Institute Genomics Platform"/>
            <consortium name="The Broad Institute Genome Sequencing Center for Infectious Disease"/>
            <person name="Wu L."/>
            <person name="Ma J."/>
        </authorList>
    </citation>
    <scope>NUCLEOTIDE SEQUENCE [LARGE SCALE GENOMIC DNA]</scope>
    <source>
        <strain evidence="4">JCM 16545</strain>
    </source>
</reference>
<feature type="domain" description="DUF218" evidence="2">
    <location>
        <begin position="84"/>
        <end position="251"/>
    </location>
</feature>
<feature type="transmembrane region" description="Helical" evidence="1">
    <location>
        <begin position="17"/>
        <end position="37"/>
    </location>
</feature>
<dbReference type="Gene3D" id="3.40.50.620">
    <property type="entry name" value="HUPs"/>
    <property type="match status" value="1"/>
</dbReference>
<dbReference type="Pfam" id="PF02698">
    <property type="entry name" value="DUF218"/>
    <property type="match status" value="1"/>
</dbReference>
<keyword evidence="1" id="KW-0812">Transmembrane</keyword>
<dbReference type="PANTHER" id="PTHR30336:SF4">
    <property type="entry name" value="ENVELOPE BIOGENESIS FACTOR ELYC"/>
    <property type="match status" value="1"/>
</dbReference>
<dbReference type="CDD" id="cd06259">
    <property type="entry name" value="YdcF-like"/>
    <property type="match status" value="1"/>
</dbReference>
<dbReference type="InterPro" id="IPR051599">
    <property type="entry name" value="Cell_Envelope_Assoc"/>
</dbReference>
<evidence type="ECO:0000313" key="4">
    <source>
        <dbReference type="Proteomes" id="UP001597369"/>
    </source>
</evidence>
<evidence type="ECO:0000313" key="3">
    <source>
        <dbReference type="EMBL" id="MFD2065616.1"/>
    </source>
</evidence>
<name>A0ABW4WTT0_9BACT</name>
<dbReference type="RefSeq" id="WP_229962003.1">
    <property type="nucleotide sequence ID" value="NZ_JAJJWI010000017.1"/>
</dbReference>
<dbReference type="Proteomes" id="UP001597369">
    <property type="component" value="Unassembled WGS sequence"/>
</dbReference>
<comment type="caution">
    <text evidence="3">The sequence shown here is derived from an EMBL/GenBank/DDBJ whole genome shotgun (WGS) entry which is preliminary data.</text>
</comment>
<sequence>MDFILIRYMFYILSKTLHFLLMPLLWVLVLLLLALFLKSPEKKRGCLVSAVALLLVLSNPFLANEAWRAWEVEATPVSDVDNYDAAIILSGVTSFREDIPDRVHTYKGADRFLHPLQLYRMDKVQKLIISGGHGLVLGEGIPESEQIEKVLLMAGVPEEDVITEVNSRNTHENAVNTKELLMQHPELKKLLLVTSAFHMRRAAGCFEKAGVATDHFSTDFYSYERRFTPDETIIPSADALHSWQRLIHEISGYIIYKILGYC</sequence>
<proteinExistence type="predicted"/>
<keyword evidence="1" id="KW-0472">Membrane</keyword>
<keyword evidence="1" id="KW-1133">Transmembrane helix</keyword>
<protein>
    <submittedName>
        <fullName evidence="3">YdcF family protein</fullName>
    </submittedName>
</protein>